<accession>A0ABW0AD70</accession>
<keyword evidence="2" id="KW-1185">Reference proteome</keyword>
<proteinExistence type="predicted"/>
<evidence type="ECO:0000313" key="1">
    <source>
        <dbReference type="EMBL" id="MFC5150771.1"/>
    </source>
</evidence>
<dbReference type="InterPro" id="IPR046732">
    <property type="entry name" value="DUF6624"/>
</dbReference>
<organism evidence="1 2">
    <name type="scientific">Streptomyces amakusaensis</name>
    <dbReference type="NCBI Taxonomy" id="67271"/>
    <lineage>
        <taxon>Bacteria</taxon>
        <taxon>Bacillati</taxon>
        <taxon>Actinomycetota</taxon>
        <taxon>Actinomycetes</taxon>
        <taxon>Kitasatosporales</taxon>
        <taxon>Streptomycetaceae</taxon>
        <taxon>Streptomyces</taxon>
    </lineage>
</organism>
<protein>
    <submittedName>
        <fullName evidence="1">DUF6624 domain-containing protein</fullName>
    </submittedName>
</protein>
<dbReference type="RefSeq" id="WP_344477160.1">
    <property type="nucleotide sequence ID" value="NZ_BAAASB010000007.1"/>
</dbReference>
<dbReference type="Pfam" id="PF20329">
    <property type="entry name" value="DUF6624"/>
    <property type="match status" value="1"/>
</dbReference>
<comment type="caution">
    <text evidence="1">The sequence shown here is derived from an EMBL/GenBank/DDBJ whole genome shotgun (WGS) entry which is preliminary data.</text>
</comment>
<reference evidence="2" key="1">
    <citation type="journal article" date="2019" name="Int. J. Syst. Evol. Microbiol.">
        <title>The Global Catalogue of Microorganisms (GCM) 10K type strain sequencing project: providing services to taxonomists for standard genome sequencing and annotation.</title>
        <authorList>
            <consortium name="The Broad Institute Genomics Platform"/>
            <consortium name="The Broad Institute Genome Sequencing Center for Infectious Disease"/>
            <person name="Wu L."/>
            <person name="Ma J."/>
        </authorList>
    </citation>
    <scope>NUCLEOTIDE SEQUENCE [LARGE SCALE GENOMIC DNA]</scope>
    <source>
        <strain evidence="2">PCU 266</strain>
    </source>
</reference>
<name>A0ABW0AD70_9ACTN</name>
<gene>
    <name evidence="1" type="ORF">ACFPRH_03360</name>
</gene>
<evidence type="ECO:0000313" key="2">
    <source>
        <dbReference type="Proteomes" id="UP001596160"/>
    </source>
</evidence>
<sequence>MIQPPAGPHIARDLLHRVEIARRDRNRLLRVHLPAAEARQARHQDYANANVLRRIVSQLGWPTRELLGEEALTAVWEIVLRADALADFQRLALRLLDGAVVRGEATIQQWAHLHDRCAVNAGNLQRYGTQYLLGPDGPEPAPVEDPEQLDVRRAAVGLPPHVQARAALRRRLGWPTAAPDPGHGLPDVPMELAGVAA</sequence>
<dbReference type="Proteomes" id="UP001596160">
    <property type="component" value="Unassembled WGS sequence"/>
</dbReference>
<dbReference type="EMBL" id="JBHSKP010000001">
    <property type="protein sequence ID" value="MFC5150771.1"/>
    <property type="molecule type" value="Genomic_DNA"/>
</dbReference>